<dbReference type="OMA" id="DSFRHMR"/>
<feature type="region of interest" description="Disordered" evidence="4">
    <location>
        <begin position="499"/>
        <end position="519"/>
    </location>
</feature>
<reference evidence="8" key="1">
    <citation type="submission" date="2003-08" db="EMBL/GenBank/DDBJ databases">
        <authorList>
            <person name="Birren B."/>
            <person name="Nusbaum C."/>
            <person name="Abebe A."/>
            <person name="Abouelleil A."/>
            <person name="Adekoya E."/>
            <person name="Ait-zahra M."/>
            <person name="Allen N."/>
            <person name="Allen T."/>
            <person name="An P."/>
            <person name="Anderson M."/>
            <person name="Anderson S."/>
            <person name="Arachchi H."/>
            <person name="Armbruster J."/>
            <person name="Bachantsang P."/>
            <person name="Baldwin J."/>
            <person name="Barry A."/>
            <person name="Bayul T."/>
            <person name="Blitshsteyn B."/>
            <person name="Bloom T."/>
            <person name="Blye J."/>
            <person name="Boguslavskiy L."/>
            <person name="Borowsky M."/>
            <person name="Boukhgalter B."/>
            <person name="Brunache A."/>
            <person name="Butler J."/>
            <person name="Calixte N."/>
            <person name="Calvo S."/>
            <person name="Camarata J."/>
            <person name="Campo K."/>
            <person name="Chang J."/>
            <person name="Cheshatsang Y."/>
            <person name="Citroen M."/>
            <person name="Collymore A."/>
            <person name="Considine T."/>
            <person name="Cook A."/>
            <person name="Cooke P."/>
            <person name="Corum B."/>
            <person name="Cuomo C."/>
            <person name="David R."/>
            <person name="Dawoe T."/>
            <person name="Degray S."/>
            <person name="Dodge S."/>
            <person name="Dooley K."/>
            <person name="Dorje P."/>
            <person name="Dorjee K."/>
            <person name="Dorris L."/>
            <person name="Duffey N."/>
            <person name="Dupes A."/>
            <person name="Elkins T."/>
            <person name="Engels R."/>
            <person name="Erickson J."/>
            <person name="Farina A."/>
            <person name="Faro S."/>
            <person name="Ferreira P."/>
            <person name="Fischer H."/>
            <person name="Fitzgerald M."/>
            <person name="Foley K."/>
            <person name="Gage D."/>
            <person name="Galagan J."/>
            <person name="Gearin G."/>
            <person name="Gnerre S."/>
            <person name="Gnirke A."/>
            <person name="Goyette A."/>
            <person name="Graham J."/>
            <person name="Grandbois E."/>
            <person name="Gyaltsen K."/>
            <person name="Hafez N."/>
            <person name="Hagopian D."/>
            <person name="Hagos B."/>
            <person name="Hall J."/>
            <person name="Hatcher B."/>
            <person name="Heller A."/>
            <person name="Higgins H."/>
            <person name="Honan T."/>
            <person name="Horn A."/>
            <person name="Houde N."/>
            <person name="Hughes L."/>
            <person name="Hulme W."/>
            <person name="Husby E."/>
            <person name="Iliev I."/>
            <person name="Jaffe D."/>
            <person name="Jones C."/>
            <person name="Kamal M."/>
            <person name="Kamat A."/>
            <person name="Kamvysselis M."/>
            <person name="Karlsson E."/>
            <person name="Kells C."/>
            <person name="Kieu A."/>
            <person name="Kisner P."/>
            <person name="Kodira C."/>
            <person name="Kulbokas E."/>
            <person name="Labutti K."/>
            <person name="Lama D."/>
            <person name="Landers T."/>
            <person name="Leger J."/>
            <person name="Levine S."/>
            <person name="Lewis D."/>
            <person name="Lewis T."/>
            <person name="Lindblad-toh K."/>
            <person name="Liu X."/>
            <person name="Lokyitsang T."/>
            <person name="Lokyitsang Y."/>
            <person name="Lucien O."/>
            <person name="Lui A."/>
            <person name="Ma L.J."/>
            <person name="Mabbitt R."/>
            <person name="Macdonald J."/>
            <person name="Maclean C."/>
            <person name="Major J."/>
            <person name="Manning J."/>
            <person name="Marabella R."/>
            <person name="Maru K."/>
            <person name="Matthews C."/>
            <person name="Mauceli E."/>
            <person name="Mccarthy M."/>
            <person name="Mcdonough S."/>
            <person name="Mcghee T."/>
            <person name="Meldrim J."/>
            <person name="Meneus L."/>
            <person name="Mesirov J."/>
            <person name="Mihalev A."/>
            <person name="Mihova T."/>
            <person name="Mikkelsen T."/>
            <person name="Mlenga V."/>
            <person name="Moru K."/>
            <person name="Mozes J."/>
            <person name="Mulrain L."/>
            <person name="Munson G."/>
            <person name="Naylor J."/>
            <person name="Newes C."/>
            <person name="Nguyen C."/>
            <person name="Nguyen N."/>
            <person name="Nguyen T."/>
            <person name="Nicol R."/>
            <person name="Nielsen C."/>
            <person name="Nizzari M."/>
            <person name="Norbu C."/>
            <person name="Norbu N."/>
            <person name="O'donnell P."/>
            <person name="Okoawo O."/>
            <person name="O'leary S."/>
            <person name="Omotosho B."/>
            <person name="O'neill K."/>
            <person name="Osman S."/>
            <person name="Parker S."/>
            <person name="Perrin D."/>
            <person name="Phunkhang P."/>
            <person name="Piqani B."/>
            <person name="Purcell S."/>
            <person name="Rachupka T."/>
            <person name="Ramasamy U."/>
            <person name="Rameau R."/>
            <person name="Ray V."/>
            <person name="Raymond C."/>
            <person name="Retta R."/>
            <person name="Richardson S."/>
            <person name="Rise C."/>
            <person name="Rodriguez J."/>
            <person name="Rogers J."/>
            <person name="Rogov P."/>
            <person name="Rutman M."/>
            <person name="Schupbach R."/>
            <person name="Seaman C."/>
            <person name="Settipalli S."/>
            <person name="Sharpe T."/>
            <person name="Sheridan J."/>
            <person name="Sherpa N."/>
            <person name="Shi J."/>
            <person name="Smirnov S."/>
            <person name="Smith C."/>
            <person name="Sougnez C."/>
            <person name="Spencer B."/>
            <person name="Stalker J."/>
            <person name="Stange-thomann N."/>
            <person name="Stavropoulos S."/>
            <person name="Stetson K."/>
            <person name="Stone C."/>
            <person name="Stone S."/>
            <person name="Stubbs M."/>
            <person name="Talamas J."/>
            <person name="Tchuinga P."/>
            <person name="Tenzing P."/>
            <person name="Tesfaye S."/>
            <person name="Theodore J."/>
            <person name="Thoulutsang Y."/>
            <person name="Topham K."/>
            <person name="Towey S."/>
            <person name="Tsamla T."/>
            <person name="Tsomo N."/>
            <person name="Vallee D."/>
            <person name="Vassiliev H."/>
            <person name="Venkataraman V."/>
            <person name="Vinson J."/>
            <person name="Vo A."/>
            <person name="Wade C."/>
            <person name="Wang S."/>
            <person name="Wangchuk T."/>
            <person name="Wangdi T."/>
            <person name="Whittaker C."/>
            <person name="Wilkinson J."/>
            <person name="Wu Y."/>
            <person name="Wyman D."/>
            <person name="Yadav S."/>
            <person name="Yang S."/>
            <person name="Yang X."/>
            <person name="Yeager S."/>
            <person name="Yee E."/>
            <person name="Young G."/>
            <person name="Zainoun J."/>
            <person name="Zembeck L."/>
            <person name="Zimmer A."/>
            <person name="Zody M."/>
            <person name="Lander E."/>
        </authorList>
    </citation>
    <scope>NUCLEOTIDE SEQUENCE [LARGE SCALE GENOMIC DNA]</scope>
</reference>
<dbReference type="GO" id="GO:0000981">
    <property type="term" value="F:DNA-binding transcription factor activity, RNA polymerase II-specific"/>
    <property type="evidence" value="ECO:0007669"/>
    <property type="project" value="TreeGrafter"/>
</dbReference>
<dbReference type="GeneTree" id="ENSGT00940000166428"/>
<dbReference type="GO" id="GO:0043565">
    <property type="term" value="F:sequence-specific DNA binding"/>
    <property type="evidence" value="ECO:0007669"/>
    <property type="project" value="InterPro"/>
</dbReference>
<dbReference type="InterPro" id="IPR036388">
    <property type="entry name" value="WH-like_DNA-bd_sf"/>
</dbReference>
<comment type="subcellular location">
    <subcellularLocation>
        <location evidence="3">Nucleus</location>
    </subcellularLocation>
</comment>
<dbReference type="Gene3D" id="1.10.10.10">
    <property type="entry name" value="Winged helix-like DNA-binding domain superfamily/Winged helix DNA-binding domain"/>
    <property type="match status" value="1"/>
</dbReference>
<feature type="compositionally biased region" description="Pro residues" evidence="4">
    <location>
        <begin position="352"/>
        <end position="363"/>
    </location>
</feature>
<reference evidence="7" key="2">
    <citation type="submission" date="2025-08" db="UniProtKB">
        <authorList>
            <consortium name="Ensembl"/>
        </authorList>
    </citation>
    <scope>IDENTIFICATION</scope>
</reference>
<feature type="region of interest" description="Disordered" evidence="4">
    <location>
        <begin position="333"/>
        <end position="387"/>
    </location>
</feature>
<dbReference type="PANTHER" id="PTHR11849:SF289">
    <property type="entry name" value="ETS-LIKE PROTEIN POINTED"/>
    <property type="match status" value="1"/>
</dbReference>
<sequence length="764" mass="86359">MVDQHVVPSSFDLNIPSISIKLDDDFFDNDIDFDVKLSSEDFSSSDDFVSGPVLPEDFLPSLNQCNPKQTSFDKQNAYENLSVHNASSHGQYNDSIDYTASFGSKSEMCTPVKNYPGKGKDICNITPTLTPRSGHKSMPGTPQKLDQTMSARKRRPHLTLQMPSLDDAAQEVPTGLEYGSSTSSCGVESGADTPLEELTGFSKLAPEDVPKTPNFPLITPGTGAKMNDAITESFSSFKNIMDANNMSKDPKRWTAPQVKTWARWIAQEFSIPSLDESNFCIPGSMMCSLRKESFLHLCPPFVGEILWEHLDRLQSESGNDTRIPECTAMNQNSEKISASSEPHHLNGCSNNPPYPNRPAPPYSKYPNFSNQPQNSFQLEPPPQFKDERYTRPQHLETPGHYNPPHHDVNAPHSVDMSCVKREQVPHYPTHGFPVDGTRRNFSFDQSLSNVKVEPMHSFDMHRQMSLPPKPNPRFGMHMESRRSSEPILTPLKPFHRHRPLSQQMSHPFPTPTTPNSELPGHPMSLPGPHDVGVQQNLQDLYCINIASLRHHQKMEAMKRHEMAKGKIQQSIVGRNFDQGPLPNPHNVLSRTDSMGWNGNKGNMNGLLTPEPENFEGFMQHPRMNACMPHNPTAEFPSNPVIPGAFLTGYNGSGPIQLWQFLIELLTDRSCQHFITWTGDGWEFKMIDPDEVARRWGRRKNKPKMNYEKLSRGLRYYYDKNIIQKTAGRRYVYRFVCDLQSLLGYSPSELHTMLDVKPEDRLGDD</sequence>
<dbReference type="InterPro" id="IPR000418">
    <property type="entry name" value="Ets_dom"/>
</dbReference>
<proteinExistence type="inferred from homology"/>
<dbReference type="InterPro" id="IPR046328">
    <property type="entry name" value="ETS_fam"/>
</dbReference>
<dbReference type="FunFam" id="1.10.10.10:FF:001050">
    <property type="entry name" value="Predicted protein"/>
    <property type="match status" value="1"/>
</dbReference>
<dbReference type="GO" id="GO:0005634">
    <property type="term" value="C:nucleus"/>
    <property type="evidence" value="ECO:0007669"/>
    <property type="project" value="UniProtKB-SubCell"/>
</dbReference>
<dbReference type="Pfam" id="PF00178">
    <property type="entry name" value="Ets"/>
    <property type="match status" value="1"/>
</dbReference>
<dbReference type="SUPFAM" id="SSF46785">
    <property type="entry name" value="Winged helix' DNA-binding domain"/>
    <property type="match status" value="1"/>
</dbReference>
<keyword evidence="8" id="KW-1185">Reference proteome</keyword>
<evidence type="ECO:0008006" key="9">
    <source>
        <dbReference type="Google" id="ProtNLM"/>
    </source>
</evidence>
<dbReference type="AlphaFoldDB" id="H2YZV7"/>
<dbReference type="InterPro" id="IPR003118">
    <property type="entry name" value="Pointed_dom"/>
</dbReference>
<dbReference type="FunFam" id="1.10.150.50:FF:000014">
    <property type="entry name" value="Protein c-ets-1 isoform 1"/>
    <property type="match status" value="1"/>
</dbReference>
<evidence type="ECO:0000256" key="4">
    <source>
        <dbReference type="SAM" id="MobiDB-lite"/>
    </source>
</evidence>
<keyword evidence="2 3" id="KW-0238">DNA-binding</keyword>
<evidence type="ECO:0000256" key="2">
    <source>
        <dbReference type="ARBA" id="ARBA00023125"/>
    </source>
</evidence>
<feature type="domain" description="ETS" evidence="5">
    <location>
        <begin position="655"/>
        <end position="735"/>
    </location>
</feature>
<dbReference type="Ensembl" id="ENSCSAVT00000011000.1">
    <property type="protein sequence ID" value="ENSCSAVP00000010869.1"/>
    <property type="gene ID" value="ENSCSAVG00000006366.1"/>
</dbReference>
<dbReference type="InParanoid" id="H2YZV7"/>
<feature type="compositionally biased region" description="Polar residues" evidence="4">
    <location>
        <begin position="366"/>
        <end position="377"/>
    </location>
</feature>
<evidence type="ECO:0000256" key="1">
    <source>
        <dbReference type="ARBA" id="ARBA00005562"/>
    </source>
</evidence>
<protein>
    <recommendedName>
        <fullName evidence="9">ETS domain-containing protein</fullName>
    </recommendedName>
</protein>
<dbReference type="PANTHER" id="PTHR11849">
    <property type="entry name" value="ETS"/>
    <property type="match status" value="1"/>
</dbReference>
<dbReference type="CDD" id="cd08533">
    <property type="entry name" value="SAM_PNT-ETS-1_2"/>
    <property type="match status" value="1"/>
</dbReference>
<evidence type="ECO:0000313" key="8">
    <source>
        <dbReference type="Proteomes" id="UP000007875"/>
    </source>
</evidence>
<dbReference type="STRING" id="51511.ENSCSAVP00000010869"/>
<comment type="similarity">
    <text evidence="1 3">Belongs to the ETS family.</text>
</comment>
<evidence type="ECO:0000313" key="7">
    <source>
        <dbReference type="Ensembl" id="ENSCSAVP00000010869.1"/>
    </source>
</evidence>
<dbReference type="Proteomes" id="UP000007875">
    <property type="component" value="Unassembled WGS sequence"/>
</dbReference>
<dbReference type="InterPro" id="IPR036390">
    <property type="entry name" value="WH_DNA-bd_sf"/>
</dbReference>
<evidence type="ECO:0000256" key="3">
    <source>
        <dbReference type="RuleBase" id="RU004019"/>
    </source>
</evidence>
<dbReference type="SMART" id="SM00413">
    <property type="entry name" value="ETS"/>
    <property type="match status" value="1"/>
</dbReference>
<dbReference type="PROSITE" id="PS51433">
    <property type="entry name" value="PNT"/>
    <property type="match status" value="1"/>
</dbReference>
<dbReference type="PRINTS" id="PR00454">
    <property type="entry name" value="ETSDOMAIN"/>
</dbReference>
<dbReference type="FunCoup" id="H2YZV7">
    <property type="interactions" value="1"/>
</dbReference>
<organism evidence="7 8">
    <name type="scientific">Ciona savignyi</name>
    <name type="common">Pacific transparent sea squirt</name>
    <dbReference type="NCBI Taxonomy" id="51511"/>
    <lineage>
        <taxon>Eukaryota</taxon>
        <taxon>Metazoa</taxon>
        <taxon>Chordata</taxon>
        <taxon>Tunicata</taxon>
        <taxon>Ascidiacea</taxon>
        <taxon>Phlebobranchia</taxon>
        <taxon>Cionidae</taxon>
        <taxon>Ciona</taxon>
    </lineage>
</organism>
<dbReference type="PROSITE" id="PS00346">
    <property type="entry name" value="ETS_DOMAIN_2"/>
    <property type="match status" value="1"/>
</dbReference>
<dbReference type="GO" id="GO:0030154">
    <property type="term" value="P:cell differentiation"/>
    <property type="evidence" value="ECO:0007669"/>
    <property type="project" value="TreeGrafter"/>
</dbReference>
<dbReference type="Gene3D" id="1.10.150.50">
    <property type="entry name" value="Transcription Factor, Ets-1"/>
    <property type="match status" value="1"/>
</dbReference>
<evidence type="ECO:0000259" key="5">
    <source>
        <dbReference type="PROSITE" id="PS50061"/>
    </source>
</evidence>
<dbReference type="PROSITE" id="PS50061">
    <property type="entry name" value="ETS_DOMAIN_3"/>
    <property type="match status" value="1"/>
</dbReference>
<dbReference type="SUPFAM" id="SSF47769">
    <property type="entry name" value="SAM/Pointed domain"/>
    <property type="match status" value="1"/>
</dbReference>
<dbReference type="eggNOG" id="KOG3806">
    <property type="taxonomic scope" value="Eukaryota"/>
</dbReference>
<name>H2YZV7_CIOSA</name>
<evidence type="ECO:0000259" key="6">
    <source>
        <dbReference type="PROSITE" id="PS51433"/>
    </source>
</evidence>
<dbReference type="Pfam" id="PF02198">
    <property type="entry name" value="SAM_PNT"/>
    <property type="match status" value="1"/>
</dbReference>
<feature type="domain" description="PNT" evidence="6">
    <location>
        <begin position="232"/>
        <end position="317"/>
    </location>
</feature>
<dbReference type="SMART" id="SM00251">
    <property type="entry name" value="SAM_PNT"/>
    <property type="match status" value="1"/>
</dbReference>
<keyword evidence="3" id="KW-0539">Nucleus</keyword>
<dbReference type="InterPro" id="IPR013761">
    <property type="entry name" value="SAM/pointed_sf"/>
</dbReference>
<reference evidence="7" key="3">
    <citation type="submission" date="2025-09" db="UniProtKB">
        <authorList>
            <consortium name="Ensembl"/>
        </authorList>
    </citation>
    <scope>IDENTIFICATION</scope>
</reference>
<accession>H2YZV7</accession>